<proteinExistence type="predicted"/>
<evidence type="ECO:0000313" key="1">
    <source>
        <dbReference type="EMBL" id="UUY05264.1"/>
    </source>
</evidence>
<evidence type="ECO:0000313" key="2">
    <source>
        <dbReference type="Proteomes" id="UP001058860"/>
    </source>
</evidence>
<name>A0ABY5PKP2_9ACTN</name>
<sequence>MPESLTTATVATLGDGWVAWTPRRGTGATHLMRLADRRRYVVRVRGIATFTARHVWVGPYGSTRLSRVALPRR</sequence>
<keyword evidence="2" id="KW-1185">Reference proteome</keyword>
<accession>A0ABY5PKP2</accession>
<organism evidence="1 2">
    <name type="scientific">Svornostia abyssi</name>
    <dbReference type="NCBI Taxonomy" id="2898438"/>
    <lineage>
        <taxon>Bacteria</taxon>
        <taxon>Bacillati</taxon>
        <taxon>Actinomycetota</taxon>
        <taxon>Thermoleophilia</taxon>
        <taxon>Solirubrobacterales</taxon>
        <taxon>Baekduiaceae</taxon>
        <taxon>Svornostia</taxon>
    </lineage>
</organism>
<protein>
    <submittedName>
        <fullName evidence="1">Uncharacterized protein</fullName>
    </submittedName>
</protein>
<dbReference type="EMBL" id="CP088295">
    <property type="protein sequence ID" value="UUY05264.1"/>
    <property type="molecule type" value="Genomic_DNA"/>
</dbReference>
<dbReference type="Proteomes" id="UP001058860">
    <property type="component" value="Chromosome"/>
</dbReference>
<reference evidence="2" key="1">
    <citation type="submission" date="2021-11" db="EMBL/GenBank/DDBJ databases">
        <title>Cultivation dependent microbiological survey of springs from the worlds oldest radium mine currently devoted to the extraction of radon-saturated water.</title>
        <authorList>
            <person name="Kapinusova G."/>
            <person name="Smrhova T."/>
            <person name="Strejcek M."/>
            <person name="Suman J."/>
            <person name="Jani K."/>
            <person name="Pajer P."/>
            <person name="Uhlik O."/>
        </authorList>
    </citation>
    <scope>NUCLEOTIDE SEQUENCE [LARGE SCALE GENOMIC DNA]</scope>
    <source>
        <strain evidence="2">J379</strain>
    </source>
</reference>
<dbReference type="RefSeq" id="WP_353865721.1">
    <property type="nucleotide sequence ID" value="NZ_CP088295.1"/>
</dbReference>
<gene>
    <name evidence="1" type="ORF">LRS13_07005</name>
</gene>